<organism evidence="5 6">
    <name type="scientific">Roseomonas elaeocarpi</name>
    <dbReference type="NCBI Taxonomy" id="907779"/>
    <lineage>
        <taxon>Bacteria</taxon>
        <taxon>Pseudomonadati</taxon>
        <taxon>Pseudomonadota</taxon>
        <taxon>Alphaproteobacteria</taxon>
        <taxon>Acetobacterales</taxon>
        <taxon>Roseomonadaceae</taxon>
        <taxon>Roseomonas</taxon>
    </lineage>
</organism>
<name>A0ABV6JP00_9PROT</name>
<feature type="domain" description="ABC transporter" evidence="4">
    <location>
        <begin position="7"/>
        <end position="217"/>
    </location>
</feature>
<dbReference type="InterPro" id="IPR017871">
    <property type="entry name" value="ABC_transporter-like_CS"/>
</dbReference>
<evidence type="ECO:0000313" key="5">
    <source>
        <dbReference type="EMBL" id="MFC0407339.1"/>
    </source>
</evidence>
<dbReference type="SUPFAM" id="SSF52540">
    <property type="entry name" value="P-loop containing nucleoside triphosphate hydrolases"/>
    <property type="match status" value="2"/>
</dbReference>
<feature type="compositionally biased region" description="Gly residues" evidence="3">
    <location>
        <begin position="511"/>
        <end position="532"/>
    </location>
</feature>
<evidence type="ECO:0000256" key="2">
    <source>
        <dbReference type="ARBA" id="ARBA00022840"/>
    </source>
</evidence>
<dbReference type="Pfam" id="PF00005">
    <property type="entry name" value="ABC_tran"/>
    <property type="match status" value="2"/>
</dbReference>
<dbReference type="InterPro" id="IPR003439">
    <property type="entry name" value="ABC_transporter-like_ATP-bd"/>
</dbReference>
<evidence type="ECO:0000313" key="6">
    <source>
        <dbReference type="Proteomes" id="UP001589865"/>
    </source>
</evidence>
<dbReference type="InterPro" id="IPR003593">
    <property type="entry name" value="AAA+_ATPase"/>
</dbReference>
<sequence length="616" mass="66874">MAAPPLLLLTDIRQFFGTTPLLQGATLSVSPGERLALVGRNGSGKSTLLKVAAGMVQPDGGTRFVQPGATLRYLPQEPDLSGYENTLSYVEDGLAPGDDPYRARYLLEQLGLSGEETPGVLSGGEARRAALARVLAPRPDILLLDEPTNHLDLPAIEWLEGELKSMRSALVTISHDRRFLENLSRAMVWLDRGTTRRLEQGFAGFENWRDEVLEEEEREAHKLTRKIAREEDWLRYGVTARRKRNVRRLGQLHDLRKQRRERVGALGKVSMAASEAGGSGSLVVLADGISKTYDGRVVVAPFSTRVLRGDRIGIVGPNGAGKTTLLNMLTGVLAPDTGEVRLGTGLEMVTLDQRRASLDPDMTLQRALTGDDSDMVHVGGTPRHVVGYMKDFLFPPEQARTPLGVLSGGERGRVMLARAMARPSNLLVLDEPTNDLDLETLDLLQELIADYSGTVLLVSHDRDFLDRCATSVIASEGDGAWGEYAGGYSDMVAQRGHGVQARRVAEAARDGGTGGGAAGNGGAAGGVAGGTTPGTQRRRLSMREQEGLKTLPARMEKLSAELRKLGEILADPALYSRDRARFDKASAMMAERQAELARAEEEWLELEMLREEIEGG</sequence>
<feature type="domain" description="ABC transporter" evidence="4">
    <location>
        <begin position="284"/>
        <end position="501"/>
    </location>
</feature>
<dbReference type="Proteomes" id="UP001589865">
    <property type="component" value="Unassembled WGS sequence"/>
</dbReference>
<keyword evidence="1" id="KW-0547">Nucleotide-binding</keyword>
<keyword evidence="2 5" id="KW-0067">ATP-binding</keyword>
<dbReference type="InterPro" id="IPR027417">
    <property type="entry name" value="P-loop_NTPase"/>
</dbReference>
<dbReference type="PANTHER" id="PTHR42855:SF1">
    <property type="entry name" value="ABC TRANSPORTER DOMAIN-CONTAINING PROTEIN"/>
    <property type="match status" value="1"/>
</dbReference>
<comment type="caution">
    <text evidence="5">The sequence shown here is derived from an EMBL/GenBank/DDBJ whole genome shotgun (WGS) entry which is preliminary data.</text>
</comment>
<dbReference type="InterPro" id="IPR032524">
    <property type="entry name" value="ABC_tran_C"/>
</dbReference>
<dbReference type="GO" id="GO:0005524">
    <property type="term" value="F:ATP binding"/>
    <property type="evidence" value="ECO:0007669"/>
    <property type="project" value="UniProtKB-KW"/>
</dbReference>
<dbReference type="PROSITE" id="PS50893">
    <property type="entry name" value="ABC_TRANSPORTER_2"/>
    <property type="match status" value="2"/>
</dbReference>
<proteinExistence type="predicted"/>
<dbReference type="CDD" id="cd03221">
    <property type="entry name" value="ABCF_EF-3"/>
    <property type="match status" value="2"/>
</dbReference>
<evidence type="ECO:0000256" key="1">
    <source>
        <dbReference type="ARBA" id="ARBA00022741"/>
    </source>
</evidence>
<keyword evidence="6" id="KW-1185">Reference proteome</keyword>
<feature type="region of interest" description="Disordered" evidence="3">
    <location>
        <begin position="509"/>
        <end position="537"/>
    </location>
</feature>
<evidence type="ECO:0000256" key="3">
    <source>
        <dbReference type="SAM" id="MobiDB-lite"/>
    </source>
</evidence>
<dbReference type="PANTHER" id="PTHR42855">
    <property type="entry name" value="ABC TRANSPORTER ATP-BINDING SUBUNIT"/>
    <property type="match status" value="1"/>
</dbReference>
<dbReference type="SMART" id="SM00382">
    <property type="entry name" value="AAA"/>
    <property type="match status" value="2"/>
</dbReference>
<dbReference type="PROSITE" id="PS00211">
    <property type="entry name" value="ABC_TRANSPORTER_1"/>
    <property type="match status" value="1"/>
</dbReference>
<dbReference type="InterPro" id="IPR037118">
    <property type="entry name" value="Val-tRNA_synth_C_sf"/>
</dbReference>
<dbReference type="RefSeq" id="WP_377043034.1">
    <property type="nucleotide sequence ID" value="NZ_JBHLUN010000002.1"/>
</dbReference>
<gene>
    <name evidence="5" type="ORF">ACFFGY_03700</name>
</gene>
<dbReference type="Pfam" id="PF16326">
    <property type="entry name" value="ABC_tran_CTD"/>
    <property type="match status" value="1"/>
</dbReference>
<dbReference type="InterPro" id="IPR051309">
    <property type="entry name" value="ABCF_ATPase"/>
</dbReference>
<dbReference type="EMBL" id="JBHLUN010000002">
    <property type="protein sequence ID" value="MFC0407339.1"/>
    <property type="molecule type" value="Genomic_DNA"/>
</dbReference>
<reference evidence="5 6" key="1">
    <citation type="submission" date="2024-09" db="EMBL/GenBank/DDBJ databases">
        <authorList>
            <person name="Sun Q."/>
            <person name="Mori K."/>
        </authorList>
    </citation>
    <scope>NUCLEOTIDE SEQUENCE [LARGE SCALE GENOMIC DNA]</scope>
    <source>
        <strain evidence="5 6">TBRC 5777</strain>
    </source>
</reference>
<accession>A0ABV6JP00</accession>
<dbReference type="Gene3D" id="3.40.50.300">
    <property type="entry name" value="P-loop containing nucleotide triphosphate hydrolases"/>
    <property type="match status" value="2"/>
</dbReference>
<protein>
    <submittedName>
        <fullName evidence="5">ABC-F family ATP-binding cassette domain-containing protein</fullName>
    </submittedName>
</protein>
<dbReference type="Gene3D" id="1.10.287.380">
    <property type="entry name" value="Valyl-tRNA synthetase, C-terminal domain"/>
    <property type="match status" value="1"/>
</dbReference>
<evidence type="ECO:0000259" key="4">
    <source>
        <dbReference type="PROSITE" id="PS50893"/>
    </source>
</evidence>